<keyword evidence="1" id="KW-0119">Carbohydrate metabolism</keyword>
<feature type="compositionally biased region" description="Low complexity" evidence="3">
    <location>
        <begin position="62"/>
        <end position="95"/>
    </location>
</feature>
<feature type="compositionally biased region" description="Acidic residues" evidence="3">
    <location>
        <begin position="1"/>
        <end position="53"/>
    </location>
</feature>
<evidence type="ECO:0000313" key="6">
    <source>
        <dbReference type="Proteomes" id="UP000284842"/>
    </source>
</evidence>
<feature type="region of interest" description="Disordered" evidence="3">
    <location>
        <begin position="1"/>
        <end position="103"/>
    </location>
</feature>
<proteinExistence type="predicted"/>
<dbReference type="GO" id="GO:2001070">
    <property type="term" value="F:starch binding"/>
    <property type="evidence" value="ECO:0007669"/>
    <property type="project" value="InterPro"/>
</dbReference>
<dbReference type="AlphaFoldDB" id="A0A409WA59"/>
<dbReference type="InParanoid" id="A0A409WA59"/>
<sequence>ELGEEEKDEAEVGDGVEFEEEEGVEFEEEEEIEELEEEVEELEEIGEEVEDDNDMKTHADTSNDTNDTNDTTNDTHDTSLTLTSSTSLTSPSSTTINPAPTSLADGMITAAQPQPTTAPDHALRPHIPIPIPNPNVRDTDIELNARSGSDLPPRYSEYPTSDTAITSCALTSTSTSTTTITGAANATDAAAENDVVPVHAHPKLPYPTDIDIAHPDLDSQSDTDVDMPLKLKSLSPTGNTGLPGLFLRSSKSSWSAKSLDRKDEKTGIREVKVKEIHLGGDIDDVKKPLTSWIPAPVLVPVTFMVQHHGDMRDQNVYITGSIPALSSWSTKYAIPLVYDVKVRGWKVTLPLPPSTSFEYKYIRKPISSPAHAHAKYHHQVACYWDEGPNRSSSTSTSISRPTGLGNEKKNANAQGEKDVVEVRVNVYAETVWGENIYITGSSPALSSWSTRDAIKMKTTKETYPIWTATLHLPASTPTTKTTTEFKFIRKHEARDGVRWEAGENRVIQMGEAEGEGVVVDGVWRWMATNAVPSQSSLFHDFHRQHVTGVPSILEKFLFSGSLTKLVLHQLNASAFPSNVFLSLPMLRFLYLRDTDIVSTPEQGDNPAVQLPMPVMKKVTLQRTTDSEAQTVSSTNTDVTSNLKLLNIEFTVIPFAFLEGTTGTRTSFPEAVDNPLGGLD</sequence>
<feature type="domain" description="CBM20" evidence="4">
    <location>
        <begin position="293"/>
        <end position="415"/>
    </location>
</feature>
<evidence type="ECO:0000313" key="5">
    <source>
        <dbReference type="EMBL" id="PPQ75385.1"/>
    </source>
</evidence>
<dbReference type="EMBL" id="NHTK01005677">
    <property type="protein sequence ID" value="PPQ75385.1"/>
    <property type="molecule type" value="Genomic_DNA"/>
</dbReference>
<dbReference type="STRING" id="181874.A0A409WA59"/>
<comment type="caution">
    <text evidence="5">The sequence shown here is derived from an EMBL/GenBank/DDBJ whole genome shotgun (WGS) entry which is preliminary data.</text>
</comment>
<dbReference type="InterPro" id="IPR002044">
    <property type="entry name" value="CBM20"/>
</dbReference>
<feature type="region of interest" description="Disordered" evidence="3">
    <location>
        <begin position="388"/>
        <end position="412"/>
    </location>
</feature>
<dbReference type="PANTHER" id="PTHR15048">
    <property type="entry name" value="STARCH-BINDING DOMAIN-CONTAINING PROTEIN 1"/>
    <property type="match status" value="1"/>
</dbReference>
<dbReference type="OrthoDB" id="550577at2759"/>
<keyword evidence="6" id="KW-1185">Reference proteome</keyword>
<evidence type="ECO:0000256" key="1">
    <source>
        <dbReference type="ARBA" id="ARBA00023277"/>
    </source>
</evidence>
<dbReference type="Gene3D" id="2.60.40.10">
    <property type="entry name" value="Immunoglobulins"/>
    <property type="match status" value="2"/>
</dbReference>
<protein>
    <recommendedName>
        <fullName evidence="4">CBM20 domain-containing protein</fullName>
    </recommendedName>
</protein>
<dbReference type="InterPro" id="IPR013784">
    <property type="entry name" value="Carb-bd-like_fold"/>
</dbReference>
<feature type="non-terminal residue" evidence="5">
    <location>
        <position position="1"/>
    </location>
</feature>
<dbReference type="InterPro" id="IPR013783">
    <property type="entry name" value="Ig-like_fold"/>
</dbReference>
<name>A0A409WA59_9AGAR</name>
<dbReference type="Pfam" id="PF00686">
    <property type="entry name" value="CBM_20"/>
    <property type="match status" value="2"/>
</dbReference>
<accession>A0A409WA59</accession>
<dbReference type="PROSITE" id="PS51166">
    <property type="entry name" value="CBM20"/>
    <property type="match status" value="2"/>
</dbReference>
<evidence type="ECO:0000256" key="3">
    <source>
        <dbReference type="SAM" id="MobiDB-lite"/>
    </source>
</evidence>
<dbReference type="SUPFAM" id="SSF49452">
    <property type="entry name" value="Starch-binding domain-like"/>
    <property type="match status" value="2"/>
</dbReference>
<dbReference type="Proteomes" id="UP000284842">
    <property type="component" value="Unassembled WGS sequence"/>
</dbReference>
<organism evidence="5 6">
    <name type="scientific">Panaeolus cyanescens</name>
    <dbReference type="NCBI Taxonomy" id="181874"/>
    <lineage>
        <taxon>Eukaryota</taxon>
        <taxon>Fungi</taxon>
        <taxon>Dikarya</taxon>
        <taxon>Basidiomycota</taxon>
        <taxon>Agaricomycotina</taxon>
        <taxon>Agaricomycetes</taxon>
        <taxon>Agaricomycetidae</taxon>
        <taxon>Agaricales</taxon>
        <taxon>Agaricineae</taxon>
        <taxon>Galeropsidaceae</taxon>
        <taxon>Panaeolus</taxon>
    </lineage>
</organism>
<feature type="domain" description="CBM20" evidence="4">
    <location>
        <begin position="412"/>
        <end position="527"/>
    </location>
</feature>
<keyword evidence="2" id="KW-0624">Polysaccharide degradation</keyword>
<dbReference type="SMART" id="SM01065">
    <property type="entry name" value="CBM_2"/>
    <property type="match status" value="2"/>
</dbReference>
<evidence type="ECO:0000259" key="4">
    <source>
        <dbReference type="PROSITE" id="PS51166"/>
    </source>
</evidence>
<evidence type="ECO:0000256" key="2">
    <source>
        <dbReference type="ARBA" id="ARBA00023326"/>
    </source>
</evidence>
<dbReference type="GO" id="GO:0000272">
    <property type="term" value="P:polysaccharide catabolic process"/>
    <property type="evidence" value="ECO:0007669"/>
    <property type="project" value="UniProtKB-KW"/>
</dbReference>
<reference evidence="5 6" key="1">
    <citation type="journal article" date="2018" name="Evol. Lett.">
        <title>Horizontal gene cluster transfer increased hallucinogenic mushroom diversity.</title>
        <authorList>
            <person name="Reynolds H.T."/>
            <person name="Vijayakumar V."/>
            <person name="Gluck-Thaler E."/>
            <person name="Korotkin H.B."/>
            <person name="Matheny P.B."/>
            <person name="Slot J.C."/>
        </authorList>
    </citation>
    <scope>NUCLEOTIDE SEQUENCE [LARGE SCALE GENOMIC DNA]</scope>
    <source>
        <strain evidence="5 6">2629</strain>
    </source>
</reference>
<gene>
    <name evidence="5" type="ORF">CVT24_012995</name>
</gene>
<dbReference type="GO" id="GO:0016020">
    <property type="term" value="C:membrane"/>
    <property type="evidence" value="ECO:0007669"/>
    <property type="project" value="TreeGrafter"/>
</dbReference>
<dbReference type="PANTHER" id="PTHR15048:SF0">
    <property type="entry name" value="STARCH-BINDING DOMAIN-CONTAINING PROTEIN 1"/>
    <property type="match status" value="1"/>
</dbReference>